<accession>A0A0C1QUW0</accession>
<keyword evidence="5" id="KW-0378">Hydrolase</keyword>
<evidence type="ECO:0000256" key="8">
    <source>
        <dbReference type="PIRSR" id="PIRSR001123-2"/>
    </source>
</evidence>
<dbReference type="EMBL" id="AYSO01000020">
    <property type="protein sequence ID" value="KIE44822.1"/>
    <property type="molecule type" value="Genomic_DNA"/>
</dbReference>
<dbReference type="GO" id="GO:0004177">
    <property type="term" value="F:aminopeptidase activity"/>
    <property type="evidence" value="ECO:0007669"/>
    <property type="project" value="UniProtKB-UniRule"/>
</dbReference>
<feature type="binding site" evidence="8">
    <location>
        <position position="178"/>
    </location>
    <ligand>
        <name>Zn(2+)</name>
        <dbReference type="ChEBI" id="CHEBI:29105"/>
        <label>2</label>
    </ligand>
</feature>
<feature type="binding site" evidence="8">
    <location>
        <position position="207"/>
    </location>
    <ligand>
        <name>Zn(2+)</name>
        <dbReference type="ChEBI" id="CHEBI:29105"/>
        <label>2</label>
    </ligand>
</feature>
<protein>
    <submittedName>
        <fullName evidence="9">M42 glutamyl aminopeptidase family protein</fullName>
    </submittedName>
</protein>
<evidence type="ECO:0000256" key="4">
    <source>
        <dbReference type="ARBA" id="ARBA00022723"/>
    </source>
</evidence>
<dbReference type="AlphaFoldDB" id="A0A0C1QUW0"/>
<organism evidence="9 10">
    <name type="scientific">Clostridium argentinense CDC 2741</name>
    <dbReference type="NCBI Taxonomy" id="1418104"/>
    <lineage>
        <taxon>Bacteria</taxon>
        <taxon>Bacillati</taxon>
        <taxon>Bacillota</taxon>
        <taxon>Clostridia</taxon>
        <taxon>Eubacteriales</taxon>
        <taxon>Clostridiaceae</taxon>
        <taxon>Clostridium</taxon>
    </lineage>
</organism>
<dbReference type="Proteomes" id="UP000031366">
    <property type="component" value="Unassembled WGS sequence"/>
</dbReference>
<feature type="active site" description="Proton acceptor" evidence="7">
    <location>
        <position position="206"/>
    </location>
</feature>
<sequence length="343" mass="37573">MFLTEELKKGGLLDKLCSAPGPSGYEGQVREIIKKELEPYVDEIKVDKMGNIVAHKKGNGKKIMIAAHMDEVGFIITGYNDDGTLKFRALGGISTNVIPAKTILIGDEKLPGIIGAKAIHLQSKEEKEKPFGYDDCCIDIGAIDKEEAKKLVELGEYAVFDTEYDEFGDKLLKGKAFDDRMGCLLLIQALKENYNGDIYGVFNVQEEVGERGAYISAFNLQPDIAIVLEGTICADMPNVSKDLRATEIGKGPAISIMDKTSIFDSKLADEIMKVGDEKNIPYQRRRAIAGGNDAGIIHTVGEGVSKIATISVPCRYIHSSVSVASQEDYINTLKLLKEYLKIL</sequence>
<dbReference type="GO" id="GO:0046872">
    <property type="term" value="F:metal ion binding"/>
    <property type="evidence" value="ECO:0007669"/>
    <property type="project" value="UniProtKB-UniRule"/>
</dbReference>
<dbReference type="OrthoDB" id="9772053at2"/>
<keyword evidence="4 8" id="KW-0479">Metal-binding</keyword>
<dbReference type="GO" id="GO:0006508">
    <property type="term" value="P:proteolysis"/>
    <property type="evidence" value="ECO:0007669"/>
    <property type="project" value="UniProtKB-KW"/>
</dbReference>
<dbReference type="CDD" id="cd05656">
    <property type="entry name" value="M42_Frv"/>
    <property type="match status" value="1"/>
</dbReference>
<dbReference type="Gene3D" id="3.40.630.10">
    <property type="entry name" value="Zn peptidases"/>
    <property type="match status" value="1"/>
</dbReference>
<reference evidence="9 10" key="1">
    <citation type="journal article" date="2015" name="Infect. Genet. Evol.">
        <title>Genomic sequences of six botulinum neurotoxin-producing strains representing three clostridial species illustrate the mobility and diversity of botulinum neurotoxin genes.</title>
        <authorList>
            <person name="Smith T.J."/>
            <person name="Hill K.K."/>
            <person name="Xie G."/>
            <person name="Foley B.T."/>
            <person name="Williamson C.H."/>
            <person name="Foster J.T."/>
            <person name="Johnson S.L."/>
            <person name="Chertkov O."/>
            <person name="Teshima H."/>
            <person name="Gibbons H.S."/>
            <person name="Johnsky L.A."/>
            <person name="Karavis M.A."/>
            <person name="Smith L.A."/>
        </authorList>
    </citation>
    <scope>NUCLEOTIDE SEQUENCE [LARGE SCALE GENOMIC DNA]</scope>
    <source>
        <strain evidence="9 10">CDC 2741</strain>
    </source>
</reference>
<evidence type="ECO:0000256" key="6">
    <source>
        <dbReference type="PIRNR" id="PIRNR001123"/>
    </source>
</evidence>
<evidence type="ECO:0000256" key="5">
    <source>
        <dbReference type="ARBA" id="ARBA00022801"/>
    </source>
</evidence>
<comment type="cofactor">
    <cofactor evidence="8">
        <name>a divalent metal cation</name>
        <dbReference type="ChEBI" id="CHEBI:60240"/>
    </cofactor>
    <text evidence="8">Binds 2 divalent metal cations per subunit.</text>
</comment>
<dbReference type="InterPro" id="IPR051464">
    <property type="entry name" value="Peptidase_M42_aminopept"/>
</dbReference>
<evidence type="ECO:0000256" key="7">
    <source>
        <dbReference type="PIRSR" id="PIRSR001123-1"/>
    </source>
</evidence>
<comment type="caution">
    <text evidence="9">The sequence shown here is derived from an EMBL/GenBank/DDBJ whole genome shotgun (WGS) entry which is preliminary data.</text>
</comment>
<dbReference type="SUPFAM" id="SSF53187">
    <property type="entry name" value="Zn-dependent exopeptidases"/>
    <property type="match status" value="1"/>
</dbReference>
<dbReference type="InterPro" id="IPR008007">
    <property type="entry name" value="Peptidase_M42"/>
</dbReference>
<evidence type="ECO:0000256" key="1">
    <source>
        <dbReference type="ARBA" id="ARBA00006272"/>
    </source>
</evidence>
<evidence type="ECO:0000256" key="2">
    <source>
        <dbReference type="ARBA" id="ARBA00022438"/>
    </source>
</evidence>
<comment type="similarity">
    <text evidence="1 6">Belongs to the peptidase M42 family.</text>
</comment>
<feature type="binding site" evidence="8">
    <location>
        <position position="68"/>
    </location>
    <ligand>
        <name>Zn(2+)</name>
        <dbReference type="ChEBI" id="CHEBI:29105"/>
        <label>1</label>
    </ligand>
</feature>
<dbReference type="PANTHER" id="PTHR32481:SF0">
    <property type="entry name" value="AMINOPEPTIDASE YPDE-RELATED"/>
    <property type="match status" value="1"/>
</dbReference>
<dbReference type="STRING" id="29341.RSJ17_05425"/>
<evidence type="ECO:0000313" key="9">
    <source>
        <dbReference type="EMBL" id="KIE44822.1"/>
    </source>
</evidence>
<feature type="binding site" evidence="8">
    <location>
        <position position="178"/>
    </location>
    <ligand>
        <name>Zn(2+)</name>
        <dbReference type="ChEBI" id="CHEBI:29105"/>
        <label>1</label>
    </ligand>
</feature>
<dbReference type="RefSeq" id="WP_039636416.1">
    <property type="nucleotide sequence ID" value="NZ_AYSO01000020.1"/>
</dbReference>
<keyword evidence="2 9" id="KW-0031">Aminopeptidase</keyword>
<gene>
    <name evidence="9" type="ORF">U732_522</name>
</gene>
<feature type="binding site" evidence="8">
    <location>
        <position position="229"/>
    </location>
    <ligand>
        <name>Zn(2+)</name>
        <dbReference type="ChEBI" id="CHEBI:29105"/>
        <label>1</label>
    </ligand>
</feature>
<dbReference type="SUPFAM" id="SSF101821">
    <property type="entry name" value="Aminopeptidase/glucanase lid domain"/>
    <property type="match status" value="1"/>
</dbReference>
<keyword evidence="10" id="KW-1185">Reference proteome</keyword>
<keyword evidence="3" id="KW-0645">Protease</keyword>
<dbReference type="Gene3D" id="2.40.30.40">
    <property type="entry name" value="Peptidase M42, domain 2"/>
    <property type="match status" value="1"/>
</dbReference>
<name>A0A0C1QUW0_9CLOT</name>
<dbReference type="Pfam" id="PF05343">
    <property type="entry name" value="Peptidase_M42"/>
    <property type="match status" value="1"/>
</dbReference>
<dbReference type="PIRSF" id="PIRSF001123">
    <property type="entry name" value="PepA_GA"/>
    <property type="match status" value="1"/>
</dbReference>
<feature type="binding site" evidence="8">
    <location>
        <position position="318"/>
    </location>
    <ligand>
        <name>Zn(2+)</name>
        <dbReference type="ChEBI" id="CHEBI:29105"/>
        <label>2</label>
    </ligand>
</feature>
<evidence type="ECO:0000313" key="10">
    <source>
        <dbReference type="Proteomes" id="UP000031366"/>
    </source>
</evidence>
<dbReference type="InterPro" id="IPR023367">
    <property type="entry name" value="Peptidase_M42_dom2"/>
</dbReference>
<dbReference type="PANTHER" id="PTHR32481">
    <property type="entry name" value="AMINOPEPTIDASE"/>
    <property type="match status" value="1"/>
</dbReference>
<proteinExistence type="inferred from homology"/>
<evidence type="ECO:0000256" key="3">
    <source>
        <dbReference type="ARBA" id="ARBA00022670"/>
    </source>
</evidence>